<accession>A0A7V8NM28</accession>
<comment type="caution">
    <text evidence="2">The sequence shown here is derived from an EMBL/GenBank/DDBJ whole genome shotgun (WGS) entry which is preliminary data.</text>
</comment>
<name>A0A7V8NM28_9BACT</name>
<feature type="domain" description="Tc1-like transposase DDE" evidence="1">
    <location>
        <begin position="1"/>
        <end position="74"/>
    </location>
</feature>
<dbReference type="AlphaFoldDB" id="A0A7V8NM28"/>
<dbReference type="InterPro" id="IPR038717">
    <property type="entry name" value="Tc1-like_DDE_dom"/>
</dbReference>
<sequence length="78" mass="9039">MIFIDESGISQRPHRVRTWSKRGETPVLQYNFNWDTLSAAAGITFHNFYFRLYKGTVKSAEVVDYLQALLRHIPGPLL</sequence>
<evidence type="ECO:0000313" key="2">
    <source>
        <dbReference type="EMBL" id="MBA0083607.1"/>
    </source>
</evidence>
<feature type="non-terminal residue" evidence="2">
    <location>
        <position position="78"/>
    </location>
</feature>
<proteinExistence type="predicted"/>
<protein>
    <submittedName>
        <fullName evidence="2">Transposase</fullName>
    </submittedName>
</protein>
<organism evidence="2 3">
    <name type="scientific">Candidatus Acidiferrum panamense</name>
    <dbReference type="NCBI Taxonomy" id="2741543"/>
    <lineage>
        <taxon>Bacteria</taxon>
        <taxon>Pseudomonadati</taxon>
        <taxon>Acidobacteriota</taxon>
        <taxon>Terriglobia</taxon>
        <taxon>Candidatus Acidiferrales</taxon>
        <taxon>Candidatus Acidiferrum</taxon>
    </lineage>
</organism>
<dbReference type="Proteomes" id="UP000567293">
    <property type="component" value="Unassembled WGS sequence"/>
</dbReference>
<evidence type="ECO:0000313" key="3">
    <source>
        <dbReference type="Proteomes" id="UP000567293"/>
    </source>
</evidence>
<dbReference type="EMBL" id="JACDQQ010000130">
    <property type="protein sequence ID" value="MBA0083607.1"/>
    <property type="molecule type" value="Genomic_DNA"/>
</dbReference>
<reference evidence="2" key="1">
    <citation type="submission" date="2020-06" db="EMBL/GenBank/DDBJ databases">
        <title>Legume-microbial interactions unlock mineral nutrients during tropical forest succession.</title>
        <authorList>
            <person name="Epihov D.Z."/>
        </authorList>
    </citation>
    <scope>NUCLEOTIDE SEQUENCE [LARGE SCALE GENOMIC DNA]</scope>
    <source>
        <strain evidence="2">Pan2503</strain>
    </source>
</reference>
<gene>
    <name evidence="2" type="ORF">HRJ53_01285</name>
</gene>
<keyword evidence="3" id="KW-1185">Reference proteome</keyword>
<evidence type="ECO:0000259" key="1">
    <source>
        <dbReference type="Pfam" id="PF13358"/>
    </source>
</evidence>
<dbReference type="Pfam" id="PF13358">
    <property type="entry name" value="DDE_3"/>
    <property type="match status" value="1"/>
</dbReference>